<feature type="domain" description="HTH lysR-type" evidence="5">
    <location>
        <begin position="3"/>
        <end position="60"/>
    </location>
</feature>
<proteinExistence type="inferred from homology"/>
<dbReference type="SUPFAM" id="SSF53850">
    <property type="entry name" value="Periplasmic binding protein-like II"/>
    <property type="match status" value="1"/>
</dbReference>
<dbReference type="Proteomes" id="UP000238327">
    <property type="component" value="Chromosome"/>
</dbReference>
<dbReference type="CDD" id="cd05466">
    <property type="entry name" value="PBP2_LTTR_substrate"/>
    <property type="match status" value="1"/>
</dbReference>
<dbReference type="PROSITE" id="PS50931">
    <property type="entry name" value="HTH_LYSR"/>
    <property type="match status" value="1"/>
</dbReference>
<accession>A0A2R3QQK2</accession>
<evidence type="ECO:0000313" key="6">
    <source>
        <dbReference type="EMBL" id="AVO54014.1"/>
    </source>
</evidence>
<dbReference type="EMBL" id="CP027657">
    <property type="protein sequence ID" value="AVO54014.1"/>
    <property type="molecule type" value="Genomic_DNA"/>
</dbReference>
<dbReference type="SUPFAM" id="SSF46785">
    <property type="entry name" value="Winged helix' DNA-binding domain"/>
    <property type="match status" value="1"/>
</dbReference>
<sequence>MRITLMQIEAFYWTARLGGVHAASRHLHLTQPAISSRIREMESLLDVKLFDRSKQRMTLTPDGHIALRHAELVLNNSTKLEQFAAKQKQHRRLRLGADECSAMVGLTAVIAEIKAHFPEITLEITIDVGAVLNRKLNDHELDLALLTNPATREDVTDIFIGWMTFQWVASPQFDITANPFLPEHASGHPIVTHSAPSTLYSVVESWLKSGNASSEAFHTSNSLGLMAKLVSAGHAIGILPVPLIREMLALNLLRTLPCEPPIAPARFCVSYMTETPDMQLDALVSIARQTLFRLHFLENMEEPELAPPLLAED</sequence>
<comment type="similarity">
    <text evidence="1">Belongs to the LysR transcriptional regulatory family.</text>
</comment>
<evidence type="ECO:0000256" key="2">
    <source>
        <dbReference type="ARBA" id="ARBA00023015"/>
    </source>
</evidence>
<name>A0A2R3QQK2_ECTME</name>
<dbReference type="STRING" id="1001585.MDS_0840"/>
<dbReference type="GO" id="GO:0000976">
    <property type="term" value="F:transcription cis-regulatory region binding"/>
    <property type="evidence" value="ECO:0007669"/>
    <property type="project" value="TreeGrafter"/>
</dbReference>
<evidence type="ECO:0000256" key="1">
    <source>
        <dbReference type="ARBA" id="ARBA00009437"/>
    </source>
</evidence>
<gene>
    <name evidence="6" type="ORF">C7A17_14990</name>
</gene>
<dbReference type="Gene3D" id="1.10.10.10">
    <property type="entry name" value="Winged helix-like DNA-binding domain superfamily/Winged helix DNA-binding domain"/>
    <property type="match status" value="1"/>
</dbReference>
<dbReference type="PANTHER" id="PTHR30126:SF77">
    <property type="entry name" value="TRANSCRIPTIONAL REGULATORY PROTEIN"/>
    <property type="match status" value="1"/>
</dbReference>
<reference evidence="6 7" key="1">
    <citation type="submission" date="2018-03" db="EMBL/GenBank/DDBJ databases">
        <title>Complete genome sequence and methylome analysis of Pseudomonas mendocina NEB 698.</title>
        <authorList>
            <person name="Morgan R.D."/>
        </authorList>
    </citation>
    <scope>NUCLEOTIDE SEQUENCE [LARGE SCALE GENOMIC DNA]</scope>
    <source>
        <strain evidence="6 7">NEB698</strain>
    </source>
</reference>
<dbReference type="GO" id="GO:0003700">
    <property type="term" value="F:DNA-binding transcription factor activity"/>
    <property type="evidence" value="ECO:0007669"/>
    <property type="project" value="InterPro"/>
</dbReference>
<keyword evidence="4" id="KW-0804">Transcription</keyword>
<dbReference type="PRINTS" id="PR00039">
    <property type="entry name" value="HTHLYSR"/>
</dbReference>
<dbReference type="RefSeq" id="WP_106738760.1">
    <property type="nucleotide sequence ID" value="NZ_CP027657.1"/>
</dbReference>
<evidence type="ECO:0000259" key="5">
    <source>
        <dbReference type="PROSITE" id="PS50931"/>
    </source>
</evidence>
<dbReference type="Pfam" id="PF00126">
    <property type="entry name" value="HTH_1"/>
    <property type="match status" value="1"/>
</dbReference>
<dbReference type="InterPro" id="IPR036388">
    <property type="entry name" value="WH-like_DNA-bd_sf"/>
</dbReference>
<evidence type="ECO:0000256" key="3">
    <source>
        <dbReference type="ARBA" id="ARBA00023125"/>
    </source>
</evidence>
<dbReference type="AlphaFoldDB" id="A0A2R3QQK2"/>
<dbReference type="PANTHER" id="PTHR30126">
    <property type="entry name" value="HTH-TYPE TRANSCRIPTIONAL REGULATOR"/>
    <property type="match status" value="1"/>
</dbReference>
<dbReference type="OrthoDB" id="9786526at2"/>
<dbReference type="Gene3D" id="3.40.190.10">
    <property type="entry name" value="Periplasmic binding protein-like II"/>
    <property type="match status" value="2"/>
</dbReference>
<evidence type="ECO:0000313" key="7">
    <source>
        <dbReference type="Proteomes" id="UP000238327"/>
    </source>
</evidence>
<keyword evidence="2" id="KW-0805">Transcription regulation</keyword>
<dbReference type="Pfam" id="PF03466">
    <property type="entry name" value="LysR_substrate"/>
    <property type="match status" value="1"/>
</dbReference>
<evidence type="ECO:0000256" key="4">
    <source>
        <dbReference type="ARBA" id="ARBA00023163"/>
    </source>
</evidence>
<dbReference type="InterPro" id="IPR036390">
    <property type="entry name" value="WH_DNA-bd_sf"/>
</dbReference>
<dbReference type="InterPro" id="IPR000847">
    <property type="entry name" value="LysR_HTH_N"/>
</dbReference>
<organism evidence="6 7">
    <name type="scientific">Ectopseudomonas mendocina</name>
    <name type="common">Pseudomonas mendocina</name>
    <dbReference type="NCBI Taxonomy" id="300"/>
    <lineage>
        <taxon>Bacteria</taxon>
        <taxon>Pseudomonadati</taxon>
        <taxon>Pseudomonadota</taxon>
        <taxon>Gammaproteobacteria</taxon>
        <taxon>Pseudomonadales</taxon>
        <taxon>Pseudomonadaceae</taxon>
        <taxon>Ectopseudomonas</taxon>
    </lineage>
</organism>
<keyword evidence="3" id="KW-0238">DNA-binding</keyword>
<protein>
    <submittedName>
        <fullName evidence="6">LysR family transcriptional regulator</fullName>
    </submittedName>
</protein>
<dbReference type="InterPro" id="IPR005119">
    <property type="entry name" value="LysR_subst-bd"/>
</dbReference>